<dbReference type="AlphaFoldDB" id="A0A162MXK9"/>
<dbReference type="GO" id="GO:0030246">
    <property type="term" value="F:carbohydrate binding"/>
    <property type="evidence" value="ECO:0007669"/>
    <property type="project" value="UniProtKB-KW"/>
</dbReference>
<evidence type="ECO:0000256" key="1">
    <source>
        <dbReference type="SAM" id="SignalP"/>
    </source>
</evidence>
<sequence>MKAAVALTVALLSAAAQAAFTETVNGVTYTVKHFDADGSELPVEFGAAIDAAARAARRRKAFQAGRGSSSLKQRSQTFDNWCGAANLQPPGGGDWNSVSGKWTVPNISLRPGQSVSDPPSLIQSIGIGGDGCLPDGSTQGGGSNGCQSGGIIGGGTGSQIGRDGKQENFAYVEFWPEAMRAVKMHVNAGDEMFGRVTTDSAIAGNVTIINITTGQCMYAVFTDAQAALSGSSVQWTVSAIGSISSNKREPFADFADNNFSECQATTDGGQSAGPGTNNINLMQNGRTLCTGRIEGSNVYLHSSN</sequence>
<dbReference type="CDD" id="cd13426">
    <property type="entry name" value="Peptidase_G1"/>
    <property type="match status" value="1"/>
</dbReference>
<dbReference type="STRING" id="1081104.A0A162MXK9"/>
<protein>
    <submittedName>
        <fullName evidence="2">Concanavalin A-like lectin/glucanase</fullName>
    </submittedName>
</protein>
<dbReference type="PANTHER" id="PTHR37536:SF1">
    <property type="entry name" value="ASPERGILLOPEPSIN, PUTAITVE (AFU_ORTHOLOGUE AFUA_7G01200)"/>
    <property type="match status" value="1"/>
</dbReference>
<dbReference type="RefSeq" id="XP_018707705.1">
    <property type="nucleotide sequence ID" value="XM_018844939.1"/>
</dbReference>
<comment type="caution">
    <text evidence="2">The sequence shown here is derived from an EMBL/GenBank/DDBJ whole genome shotgun (WGS) entry which is preliminary data.</text>
</comment>
<evidence type="ECO:0000313" key="2">
    <source>
        <dbReference type="EMBL" id="OAA72259.1"/>
    </source>
</evidence>
<name>A0A162MXK9_CORFA</name>
<dbReference type="Proteomes" id="UP000076744">
    <property type="component" value="Unassembled WGS sequence"/>
</dbReference>
<dbReference type="PANTHER" id="PTHR37536">
    <property type="entry name" value="PUTATIVE (AFU_ORTHOLOGUE AFUA_3G02970)-RELATED"/>
    <property type="match status" value="1"/>
</dbReference>
<accession>A0A162MXK9</accession>
<gene>
    <name evidence="2" type="ORF">ISF_01332</name>
</gene>
<feature type="chain" id="PRO_5007837497" evidence="1">
    <location>
        <begin position="19"/>
        <end position="304"/>
    </location>
</feature>
<organism evidence="2 3">
    <name type="scientific">Cordyceps fumosorosea (strain ARSEF 2679)</name>
    <name type="common">Isaria fumosorosea</name>
    <dbReference type="NCBI Taxonomy" id="1081104"/>
    <lineage>
        <taxon>Eukaryota</taxon>
        <taxon>Fungi</taxon>
        <taxon>Dikarya</taxon>
        <taxon>Ascomycota</taxon>
        <taxon>Pezizomycotina</taxon>
        <taxon>Sordariomycetes</taxon>
        <taxon>Hypocreomycetidae</taxon>
        <taxon>Hypocreales</taxon>
        <taxon>Cordycipitaceae</taxon>
        <taxon>Cordyceps</taxon>
    </lineage>
</organism>
<dbReference type="InterPro" id="IPR038656">
    <property type="entry name" value="Peptidase_G1_sf"/>
</dbReference>
<dbReference type="Gene3D" id="2.60.120.700">
    <property type="entry name" value="Peptidase G1"/>
    <property type="match status" value="1"/>
</dbReference>
<dbReference type="GO" id="GO:0006508">
    <property type="term" value="P:proteolysis"/>
    <property type="evidence" value="ECO:0007669"/>
    <property type="project" value="InterPro"/>
</dbReference>
<dbReference type="OrthoDB" id="2862635at2759"/>
<reference evidence="2 3" key="1">
    <citation type="journal article" date="2016" name="Genome Biol. Evol.">
        <title>Divergent and convergent evolution of fungal pathogenicity.</title>
        <authorList>
            <person name="Shang Y."/>
            <person name="Xiao G."/>
            <person name="Zheng P."/>
            <person name="Cen K."/>
            <person name="Zhan S."/>
            <person name="Wang C."/>
        </authorList>
    </citation>
    <scope>NUCLEOTIDE SEQUENCE [LARGE SCALE GENOMIC DNA]</scope>
    <source>
        <strain evidence="2 3">ARSEF 2679</strain>
    </source>
</reference>
<dbReference type="SUPFAM" id="SSF49899">
    <property type="entry name" value="Concanavalin A-like lectins/glucanases"/>
    <property type="match status" value="1"/>
</dbReference>
<evidence type="ECO:0000313" key="3">
    <source>
        <dbReference type="Proteomes" id="UP000076744"/>
    </source>
</evidence>
<dbReference type="InterPro" id="IPR000250">
    <property type="entry name" value="Peptidase_G1"/>
</dbReference>
<dbReference type="Pfam" id="PF01828">
    <property type="entry name" value="Peptidase_A4"/>
    <property type="match status" value="1"/>
</dbReference>
<dbReference type="InterPro" id="IPR013320">
    <property type="entry name" value="ConA-like_dom_sf"/>
</dbReference>
<dbReference type="EMBL" id="AZHB01000002">
    <property type="protein sequence ID" value="OAA72259.1"/>
    <property type="molecule type" value="Genomic_DNA"/>
</dbReference>
<keyword evidence="3" id="KW-1185">Reference proteome</keyword>
<keyword evidence="2" id="KW-0430">Lectin</keyword>
<feature type="signal peptide" evidence="1">
    <location>
        <begin position="1"/>
        <end position="18"/>
    </location>
</feature>
<keyword evidence="1" id="KW-0732">Signal</keyword>
<dbReference type="GeneID" id="30017624"/>
<proteinExistence type="predicted"/>
<dbReference type="GO" id="GO:0070007">
    <property type="term" value="F:glutamic-type endopeptidase activity"/>
    <property type="evidence" value="ECO:0007669"/>
    <property type="project" value="InterPro"/>
</dbReference>